<dbReference type="PANTHER" id="PTHR42695:SF5">
    <property type="entry name" value="GLUTAMINE AMIDOTRANSFERASE YLR126C-RELATED"/>
    <property type="match status" value="1"/>
</dbReference>
<dbReference type="AlphaFoldDB" id="A0A9W6K0A8"/>
<comment type="caution">
    <text evidence="2">The sequence shown here is derived from an EMBL/GenBank/DDBJ whole genome shotgun (WGS) entry which is preliminary data.</text>
</comment>
<name>A0A9W6K0A8_9HYPH</name>
<sequence length="235" mass="25360">MTEKTRIGILKPGRAPEQLLAAQGDYDACFRRLLADDAFAFTTYDIENGVFPDGPTAADAWIITGSRHGVYEDHAWIAPLEQLIRDIRAAGRPLVGICFGHQIVAQALGGRVERAAGWIAGPQLYRDVEGNAFSVNAWHRDQVVEPPPEAELFATGEGCAFAGLRYPGPILTLQPHPEFGSDYVLGLLAERGSTLPAPLQAHVETAHRQPPDLGYLVPLLKDALRAGAARNHAAA</sequence>
<dbReference type="PROSITE" id="PS51273">
    <property type="entry name" value="GATASE_TYPE_1"/>
    <property type="match status" value="1"/>
</dbReference>
<organism evidence="2 3">
    <name type="scientific">Ancylobacter defluvii</name>
    <dbReference type="NCBI Taxonomy" id="1282440"/>
    <lineage>
        <taxon>Bacteria</taxon>
        <taxon>Pseudomonadati</taxon>
        <taxon>Pseudomonadota</taxon>
        <taxon>Alphaproteobacteria</taxon>
        <taxon>Hyphomicrobiales</taxon>
        <taxon>Xanthobacteraceae</taxon>
        <taxon>Ancylobacter</taxon>
    </lineage>
</organism>
<reference evidence="2" key="2">
    <citation type="submission" date="2023-01" db="EMBL/GenBank/DDBJ databases">
        <authorList>
            <person name="Sun Q."/>
            <person name="Evtushenko L."/>
        </authorList>
    </citation>
    <scope>NUCLEOTIDE SEQUENCE</scope>
    <source>
        <strain evidence="2">VKM B-2789</strain>
    </source>
</reference>
<dbReference type="InterPro" id="IPR029062">
    <property type="entry name" value="Class_I_gatase-like"/>
</dbReference>
<dbReference type="Proteomes" id="UP001143330">
    <property type="component" value="Unassembled WGS sequence"/>
</dbReference>
<dbReference type="EMBL" id="BSFM01000017">
    <property type="protein sequence ID" value="GLK85851.1"/>
    <property type="molecule type" value="Genomic_DNA"/>
</dbReference>
<dbReference type="InterPro" id="IPR017926">
    <property type="entry name" value="GATASE"/>
</dbReference>
<dbReference type="PANTHER" id="PTHR42695">
    <property type="entry name" value="GLUTAMINE AMIDOTRANSFERASE YLR126C-RELATED"/>
    <property type="match status" value="1"/>
</dbReference>
<proteinExistence type="predicted"/>
<keyword evidence="2" id="KW-0315">Glutamine amidotransferase</keyword>
<protein>
    <submittedName>
        <fullName evidence="2">Glutamine amidotransferase</fullName>
    </submittedName>
</protein>
<dbReference type="GO" id="GO:0005829">
    <property type="term" value="C:cytosol"/>
    <property type="evidence" value="ECO:0007669"/>
    <property type="project" value="TreeGrafter"/>
</dbReference>
<feature type="domain" description="Glutamine amidotransferase" evidence="1">
    <location>
        <begin position="78"/>
        <end position="180"/>
    </location>
</feature>
<dbReference type="InterPro" id="IPR044992">
    <property type="entry name" value="ChyE-like"/>
</dbReference>
<dbReference type="Gene3D" id="3.40.50.880">
    <property type="match status" value="1"/>
</dbReference>
<reference evidence="2" key="1">
    <citation type="journal article" date="2014" name="Int. J. Syst. Evol. Microbiol.">
        <title>Complete genome sequence of Corynebacterium casei LMG S-19264T (=DSM 44701T), isolated from a smear-ripened cheese.</title>
        <authorList>
            <consortium name="US DOE Joint Genome Institute (JGI-PGF)"/>
            <person name="Walter F."/>
            <person name="Albersmeier A."/>
            <person name="Kalinowski J."/>
            <person name="Ruckert C."/>
        </authorList>
    </citation>
    <scope>NUCLEOTIDE SEQUENCE</scope>
    <source>
        <strain evidence="2">VKM B-2789</strain>
    </source>
</reference>
<accession>A0A9W6K0A8</accession>
<keyword evidence="3" id="KW-1185">Reference proteome</keyword>
<dbReference type="Pfam" id="PF00117">
    <property type="entry name" value="GATase"/>
    <property type="match status" value="1"/>
</dbReference>
<evidence type="ECO:0000313" key="2">
    <source>
        <dbReference type="EMBL" id="GLK85851.1"/>
    </source>
</evidence>
<evidence type="ECO:0000259" key="1">
    <source>
        <dbReference type="Pfam" id="PF00117"/>
    </source>
</evidence>
<dbReference type="RefSeq" id="WP_213359654.1">
    <property type="nucleotide sequence ID" value="NZ_BSFM01000017.1"/>
</dbReference>
<dbReference type="CDD" id="cd01741">
    <property type="entry name" value="GATase1_1"/>
    <property type="match status" value="1"/>
</dbReference>
<dbReference type="SUPFAM" id="SSF52317">
    <property type="entry name" value="Class I glutamine amidotransferase-like"/>
    <property type="match status" value="1"/>
</dbReference>
<evidence type="ECO:0000313" key="3">
    <source>
        <dbReference type="Proteomes" id="UP001143330"/>
    </source>
</evidence>
<gene>
    <name evidence="2" type="ORF">GCM10017653_39210</name>
</gene>